<keyword evidence="3" id="KW-1185">Reference proteome</keyword>
<keyword evidence="1" id="KW-0472">Membrane</keyword>
<keyword evidence="1" id="KW-1133">Transmembrane helix</keyword>
<feature type="transmembrane region" description="Helical" evidence="1">
    <location>
        <begin position="117"/>
        <end position="135"/>
    </location>
</feature>
<evidence type="ECO:0000313" key="2">
    <source>
        <dbReference type="EMBL" id="GAO30886.1"/>
    </source>
</evidence>
<dbReference type="InterPro" id="IPR030192">
    <property type="entry name" value="YbdG"/>
</dbReference>
<gene>
    <name evidence="2" type="ORF">JCM15548_13204</name>
</gene>
<dbReference type="RefSeq" id="WP_262487058.1">
    <property type="nucleotide sequence ID" value="NZ_BAZW01000033.1"/>
</dbReference>
<feature type="transmembrane region" description="Helical" evidence="1">
    <location>
        <begin position="81"/>
        <end position="97"/>
    </location>
</feature>
<sequence>MFDNLIKKSDDLRKWLTDLLETTILPEWTFALIDLGLRALILFILSFLVYYVAKKILLFYTIKLVRKTKSRYDDYLVHRRVFHRISHIAPAIVIYALDESFFGIYPSILKITHTLAIIYMIGIVFWTLQAALSVLEDIYNTKPYAIERPIRSYIQLLNLITIIVGALLIITYLTGVDVAKIFAGLGAMAAILLLIFKDTILGFVAGIQLSANKMMRVGDWISMLPITQMERF</sequence>
<keyword evidence="1" id="KW-0812">Transmembrane</keyword>
<dbReference type="GO" id="GO:0005886">
    <property type="term" value="C:plasma membrane"/>
    <property type="evidence" value="ECO:0007669"/>
    <property type="project" value="TreeGrafter"/>
</dbReference>
<evidence type="ECO:0000313" key="3">
    <source>
        <dbReference type="Proteomes" id="UP000032900"/>
    </source>
</evidence>
<dbReference type="EMBL" id="BAZW01000033">
    <property type="protein sequence ID" value="GAO30886.1"/>
    <property type="molecule type" value="Genomic_DNA"/>
</dbReference>
<dbReference type="PANTHER" id="PTHR30414:SF0">
    <property type="entry name" value="MINICONDUCTANCE MECHANOSENSITIVE CHANNEL YBDG"/>
    <property type="match status" value="1"/>
</dbReference>
<accession>A0A0E9M0J9</accession>
<dbReference type="GO" id="GO:0071470">
    <property type="term" value="P:cellular response to osmotic stress"/>
    <property type="evidence" value="ECO:0007669"/>
    <property type="project" value="InterPro"/>
</dbReference>
<dbReference type="AlphaFoldDB" id="A0A0E9M0J9"/>
<comment type="caution">
    <text evidence="2">The sequence shown here is derived from an EMBL/GenBank/DDBJ whole genome shotgun (WGS) entry which is preliminary data.</text>
</comment>
<protein>
    <submittedName>
        <fullName evidence="2">Small-conductance mechanosensitive channel</fullName>
    </submittedName>
</protein>
<dbReference type="Proteomes" id="UP000032900">
    <property type="component" value="Unassembled WGS sequence"/>
</dbReference>
<feature type="transmembrane region" description="Helical" evidence="1">
    <location>
        <begin position="35"/>
        <end position="60"/>
    </location>
</feature>
<reference evidence="2 3" key="1">
    <citation type="journal article" date="2015" name="Microbes Environ.">
        <title>Distribution and evolution of nitrogen fixation genes in the phylum bacteroidetes.</title>
        <authorList>
            <person name="Inoue J."/>
            <person name="Oshima K."/>
            <person name="Suda W."/>
            <person name="Sakamoto M."/>
            <person name="Iino T."/>
            <person name="Noda S."/>
            <person name="Hongoh Y."/>
            <person name="Hattori M."/>
            <person name="Ohkuma M."/>
        </authorList>
    </citation>
    <scope>NUCLEOTIDE SEQUENCE [LARGE SCALE GENOMIC DNA]</scope>
    <source>
        <strain evidence="2">JCM 15548</strain>
    </source>
</reference>
<organism evidence="2 3">
    <name type="scientific">Geofilum rubicundum JCM 15548</name>
    <dbReference type="NCBI Taxonomy" id="1236989"/>
    <lineage>
        <taxon>Bacteria</taxon>
        <taxon>Pseudomonadati</taxon>
        <taxon>Bacteroidota</taxon>
        <taxon>Bacteroidia</taxon>
        <taxon>Marinilabiliales</taxon>
        <taxon>Marinilabiliaceae</taxon>
        <taxon>Geofilum</taxon>
    </lineage>
</organism>
<feature type="transmembrane region" description="Helical" evidence="1">
    <location>
        <begin position="156"/>
        <end position="175"/>
    </location>
</feature>
<name>A0A0E9M0J9_9BACT</name>
<proteinExistence type="predicted"/>
<feature type="transmembrane region" description="Helical" evidence="1">
    <location>
        <begin position="181"/>
        <end position="207"/>
    </location>
</feature>
<dbReference type="STRING" id="1236989.JCM15548_13204"/>
<evidence type="ECO:0000256" key="1">
    <source>
        <dbReference type="SAM" id="Phobius"/>
    </source>
</evidence>
<dbReference type="PANTHER" id="PTHR30414">
    <property type="entry name" value="MINICONDUCTANCE MECHANOSENSITIVE CHANNEL YBDG"/>
    <property type="match status" value="1"/>
</dbReference>
<dbReference type="GO" id="GO:0008381">
    <property type="term" value="F:mechanosensitive monoatomic ion channel activity"/>
    <property type="evidence" value="ECO:0007669"/>
    <property type="project" value="InterPro"/>
</dbReference>